<keyword evidence="3" id="KW-1185">Reference proteome</keyword>
<name>A0A9Q3CUD3_9BASI</name>
<feature type="region of interest" description="Disordered" evidence="1">
    <location>
        <begin position="84"/>
        <end position="110"/>
    </location>
</feature>
<organism evidence="2 3">
    <name type="scientific">Austropuccinia psidii MF-1</name>
    <dbReference type="NCBI Taxonomy" id="1389203"/>
    <lineage>
        <taxon>Eukaryota</taxon>
        <taxon>Fungi</taxon>
        <taxon>Dikarya</taxon>
        <taxon>Basidiomycota</taxon>
        <taxon>Pucciniomycotina</taxon>
        <taxon>Pucciniomycetes</taxon>
        <taxon>Pucciniales</taxon>
        <taxon>Sphaerophragmiaceae</taxon>
        <taxon>Austropuccinia</taxon>
    </lineage>
</organism>
<evidence type="ECO:0000256" key="1">
    <source>
        <dbReference type="SAM" id="MobiDB-lite"/>
    </source>
</evidence>
<gene>
    <name evidence="2" type="ORF">O181_029858</name>
</gene>
<reference evidence="2" key="1">
    <citation type="submission" date="2021-03" db="EMBL/GenBank/DDBJ databases">
        <title>Draft genome sequence of rust myrtle Austropuccinia psidii MF-1, a brazilian biotype.</title>
        <authorList>
            <person name="Quecine M.C."/>
            <person name="Pachon D.M.R."/>
            <person name="Bonatelli M.L."/>
            <person name="Correr F.H."/>
            <person name="Franceschini L.M."/>
            <person name="Leite T.F."/>
            <person name="Margarido G.R.A."/>
            <person name="Almeida C.A."/>
            <person name="Ferrarezi J.A."/>
            <person name="Labate C.A."/>
        </authorList>
    </citation>
    <scope>NUCLEOTIDE SEQUENCE</scope>
    <source>
        <strain evidence="2">MF-1</strain>
    </source>
</reference>
<evidence type="ECO:0000313" key="2">
    <source>
        <dbReference type="EMBL" id="MBW0490143.1"/>
    </source>
</evidence>
<dbReference type="EMBL" id="AVOT02010431">
    <property type="protein sequence ID" value="MBW0490143.1"/>
    <property type="molecule type" value="Genomic_DNA"/>
</dbReference>
<protein>
    <submittedName>
        <fullName evidence="2">Uncharacterized protein</fullName>
    </submittedName>
</protein>
<dbReference type="Proteomes" id="UP000765509">
    <property type="component" value="Unassembled WGS sequence"/>
</dbReference>
<comment type="caution">
    <text evidence="2">The sequence shown here is derived from an EMBL/GenBank/DDBJ whole genome shotgun (WGS) entry which is preliminary data.</text>
</comment>
<accession>A0A9Q3CUD3</accession>
<sequence>MQKCPKTPKDPEKRFQALKPSHPSFTLCLSISRPLDIIFFPMNQYAIKDVIYHCASFFNSNSMVEISNGHFNIPTYHHIIKAPNHSEDSSRLKSKCFSVKDQSRHQDVIG</sequence>
<proteinExistence type="predicted"/>
<dbReference type="AlphaFoldDB" id="A0A9Q3CUD3"/>
<evidence type="ECO:0000313" key="3">
    <source>
        <dbReference type="Proteomes" id="UP000765509"/>
    </source>
</evidence>
<feature type="compositionally biased region" description="Basic and acidic residues" evidence="1">
    <location>
        <begin position="101"/>
        <end position="110"/>
    </location>
</feature>